<feature type="transmembrane region" description="Helical" evidence="6">
    <location>
        <begin position="359"/>
        <end position="379"/>
    </location>
</feature>
<evidence type="ECO:0000256" key="3">
    <source>
        <dbReference type="ARBA" id="ARBA00022692"/>
    </source>
</evidence>
<dbReference type="KEGG" id="tum:CBW65_12010"/>
<evidence type="ECO:0000256" key="4">
    <source>
        <dbReference type="ARBA" id="ARBA00022989"/>
    </source>
</evidence>
<sequence length="472" mass="53332">MGRRRMGRTVIKWYLHTQLDLEKEGISMSQYMRVLWAMFYKFLGAGLVFVTAVMTANYVGPAGRGFLSSMTANLAMYSPVVGSFSEYIPYGINKRKQQPSEVFTTVLYYCFVFVLILFAAALLATPFFWHDLINLVPSKAMTWWIAGMIGPFALFHVCVTRLILGLNELEWLNRLNTLQSLLAIPLFFLALTLPDEQNEKVVWAMFAWLASYVVTASISAVVAVKKGKVSLVPKPVQDLRTEIFKYGNQLAGSRLLTQLNYRVDYFFVLYMISVEAAGIYSVAVTVADMLLFVSMSLLQVVVTRVSALEEKDSSLLTARTFRHTVVILLFSLIFFYLVMPSVIILAFKEDFATALTPFYILLPGVAMLGLAQVLTNFFTNQLGQPKVLIRLEMISIFTNIILSFLFFGVFHMGAEGMALAKTSGFAIIFLIAIIYFCRATGYPFWKMFVLQEDEIQQYKNLFGKVTGKLRGK</sequence>
<evidence type="ECO:0000313" key="7">
    <source>
        <dbReference type="EMBL" id="ARU61661.1"/>
    </source>
</evidence>
<evidence type="ECO:0000256" key="2">
    <source>
        <dbReference type="ARBA" id="ARBA00022475"/>
    </source>
</evidence>
<protein>
    <recommendedName>
        <fullName evidence="9">Polysaccharide biosynthesis protein C-terminal domain-containing protein</fullName>
    </recommendedName>
</protein>
<keyword evidence="3 6" id="KW-0812">Transmembrane</keyword>
<dbReference type="PANTHER" id="PTHR30250">
    <property type="entry name" value="PST FAMILY PREDICTED COLANIC ACID TRANSPORTER"/>
    <property type="match status" value="1"/>
</dbReference>
<feature type="transmembrane region" description="Helical" evidence="6">
    <location>
        <begin position="391"/>
        <end position="412"/>
    </location>
</feature>
<organism evidence="7 8">
    <name type="scientific">Tumebacillus avium</name>
    <dbReference type="NCBI Taxonomy" id="1903704"/>
    <lineage>
        <taxon>Bacteria</taxon>
        <taxon>Bacillati</taxon>
        <taxon>Bacillota</taxon>
        <taxon>Bacilli</taxon>
        <taxon>Bacillales</taxon>
        <taxon>Alicyclobacillaceae</taxon>
        <taxon>Tumebacillus</taxon>
    </lineage>
</organism>
<feature type="transmembrane region" description="Helical" evidence="6">
    <location>
        <begin position="65"/>
        <end position="85"/>
    </location>
</feature>
<feature type="transmembrane region" description="Helical" evidence="6">
    <location>
        <begin position="263"/>
        <end position="283"/>
    </location>
</feature>
<dbReference type="GO" id="GO:0005886">
    <property type="term" value="C:plasma membrane"/>
    <property type="evidence" value="ECO:0007669"/>
    <property type="project" value="UniProtKB-SubCell"/>
</dbReference>
<keyword evidence="5 6" id="KW-0472">Membrane</keyword>
<feature type="transmembrane region" description="Helical" evidence="6">
    <location>
        <begin position="38"/>
        <end position="59"/>
    </location>
</feature>
<accession>A0A1Y0IMC2</accession>
<feature type="transmembrane region" description="Helical" evidence="6">
    <location>
        <begin position="327"/>
        <end position="347"/>
    </location>
</feature>
<evidence type="ECO:0000256" key="5">
    <source>
        <dbReference type="ARBA" id="ARBA00023136"/>
    </source>
</evidence>
<feature type="transmembrane region" description="Helical" evidence="6">
    <location>
        <begin position="418"/>
        <end position="437"/>
    </location>
</feature>
<dbReference type="EMBL" id="CP021434">
    <property type="protein sequence ID" value="ARU61661.1"/>
    <property type="molecule type" value="Genomic_DNA"/>
</dbReference>
<evidence type="ECO:0000256" key="6">
    <source>
        <dbReference type="SAM" id="Phobius"/>
    </source>
</evidence>
<feature type="transmembrane region" description="Helical" evidence="6">
    <location>
        <begin position="141"/>
        <end position="163"/>
    </location>
</feature>
<proteinExistence type="predicted"/>
<dbReference type="InterPro" id="IPR050833">
    <property type="entry name" value="Poly_Biosynth_Transport"/>
</dbReference>
<dbReference type="PANTHER" id="PTHR30250:SF11">
    <property type="entry name" value="O-ANTIGEN TRANSPORTER-RELATED"/>
    <property type="match status" value="1"/>
</dbReference>
<name>A0A1Y0IMC2_9BACL</name>
<keyword evidence="2" id="KW-1003">Cell membrane</keyword>
<evidence type="ECO:0000256" key="1">
    <source>
        <dbReference type="ARBA" id="ARBA00004651"/>
    </source>
</evidence>
<comment type="subcellular location">
    <subcellularLocation>
        <location evidence="1">Cell membrane</location>
        <topology evidence="1">Multi-pass membrane protein</topology>
    </subcellularLocation>
</comment>
<dbReference type="Proteomes" id="UP000195437">
    <property type="component" value="Chromosome"/>
</dbReference>
<feature type="transmembrane region" description="Helical" evidence="6">
    <location>
        <begin position="175"/>
        <end position="193"/>
    </location>
</feature>
<dbReference type="AlphaFoldDB" id="A0A1Y0IMC2"/>
<evidence type="ECO:0000313" key="8">
    <source>
        <dbReference type="Proteomes" id="UP000195437"/>
    </source>
</evidence>
<reference evidence="8" key="1">
    <citation type="submission" date="2017-05" db="EMBL/GenBank/DDBJ databases">
        <authorList>
            <person name="Sung H."/>
        </authorList>
    </citation>
    <scope>NUCLEOTIDE SEQUENCE [LARGE SCALE GENOMIC DNA]</scope>
    <source>
        <strain evidence="8">AR23208</strain>
    </source>
</reference>
<feature type="transmembrane region" description="Helical" evidence="6">
    <location>
        <begin position="106"/>
        <end position="129"/>
    </location>
</feature>
<gene>
    <name evidence="7" type="ORF">CBW65_12010</name>
</gene>
<evidence type="ECO:0008006" key="9">
    <source>
        <dbReference type="Google" id="ProtNLM"/>
    </source>
</evidence>
<feature type="transmembrane region" description="Helical" evidence="6">
    <location>
        <begin position="205"/>
        <end position="224"/>
    </location>
</feature>
<dbReference type="InterPro" id="IPR002797">
    <property type="entry name" value="Polysacc_synth"/>
</dbReference>
<dbReference type="Pfam" id="PF01943">
    <property type="entry name" value="Polysacc_synt"/>
    <property type="match status" value="1"/>
</dbReference>
<keyword evidence="4 6" id="KW-1133">Transmembrane helix</keyword>
<keyword evidence="8" id="KW-1185">Reference proteome</keyword>